<dbReference type="RefSeq" id="XP_065664520.1">
    <property type="nucleotide sequence ID" value="XM_065808448.1"/>
</dbReference>
<dbReference type="SUPFAM" id="SSF46689">
    <property type="entry name" value="Homeodomain-like"/>
    <property type="match status" value="1"/>
</dbReference>
<name>A0ABM4CRK7_HYDVU</name>
<reference evidence="2" key="1">
    <citation type="submission" date="2025-08" db="UniProtKB">
        <authorList>
            <consortium name="RefSeq"/>
        </authorList>
    </citation>
    <scope>IDENTIFICATION</scope>
</reference>
<keyword evidence="1" id="KW-1185">Reference proteome</keyword>
<dbReference type="InterPro" id="IPR036388">
    <property type="entry name" value="WH-like_DNA-bd_sf"/>
</dbReference>
<proteinExistence type="predicted"/>
<dbReference type="InterPro" id="IPR009057">
    <property type="entry name" value="Homeodomain-like_sf"/>
</dbReference>
<organism evidence="1 2">
    <name type="scientific">Hydra vulgaris</name>
    <name type="common">Hydra</name>
    <name type="synonym">Hydra attenuata</name>
    <dbReference type="NCBI Taxonomy" id="6087"/>
    <lineage>
        <taxon>Eukaryota</taxon>
        <taxon>Metazoa</taxon>
        <taxon>Cnidaria</taxon>
        <taxon>Hydrozoa</taxon>
        <taxon>Hydroidolina</taxon>
        <taxon>Anthoathecata</taxon>
        <taxon>Aplanulata</taxon>
        <taxon>Hydridae</taxon>
        <taxon>Hydra</taxon>
    </lineage>
</organism>
<gene>
    <name evidence="2" type="primary">LOC136086168</name>
</gene>
<evidence type="ECO:0000313" key="2">
    <source>
        <dbReference type="RefSeq" id="XP_065664520.1"/>
    </source>
</evidence>
<dbReference type="GeneID" id="136086168"/>
<protein>
    <submittedName>
        <fullName evidence="2">Uncharacterized protein LOC136086168</fullName>
    </submittedName>
</protein>
<dbReference type="Pfam" id="PF13551">
    <property type="entry name" value="HTH_29"/>
    <property type="match status" value="1"/>
</dbReference>
<dbReference type="Proteomes" id="UP001652625">
    <property type="component" value="Chromosome 10"/>
</dbReference>
<sequence>MSKISINNRMGIIVLHKEGYSQVKIATRVNCSRASVQKIVQKYNKTGDVVDKKKSGRPEKLSLRDEQFLKITALRIRKTVSAELAQDLKRASGTLVHASTATIFNKIWIKRLCSY</sequence>
<evidence type="ECO:0000313" key="1">
    <source>
        <dbReference type="Proteomes" id="UP001652625"/>
    </source>
</evidence>
<dbReference type="Gene3D" id="1.10.10.10">
    <property type="entry name" value="Winged helix-like DNA-binding domain superfamily/Winged helix DNA-binding domain"/>
    <property type="match status" value="1"/>
</dbReference>
<accession>A0ABM4CRK7</accession>